<dbReference type="Proteomes" id="UP001439008">
    <property type="component" value="Unassembled WGS sequence"/>
</dbReference>
<keyword evidence="2" id="KW-1185">Reference proteome</keyword>
<evidence type="ECO:0000313" key="1">
    <source>
        <dbReference type="EMBL" id="MES1921684.1"/>
    </source>
</evidence>
<name>A0ABV2AQ68_9EUKA</name>
<reference evidence="1 2" key="1">
    <citation type="journal article" date="2024" name="BMC Biol.">
        <title>Comparative genomics of Ascetosporea gives new insight into the evolutionary basis for animal parasitism in Rhizaria.</title>
        <authorList>
            <person name="Hiltunen Thoren M."/>
            <person name="Onut-Brannstrom I."/>
            <person name="Alfjorden A."/>
            <person name="Peckova H."/>
            <person name="Swords F."/>
            <person name="Hooper C."/>
            <person name="Holzer A.S."/>
            <person name="Bass D."/>
            <person name="Burki F."/>
        </authorList>
    </citation>
    <scope>NUCLEOTIDE SEQUENCE [LARGE SCALE GENOMIC DNA]</scope>
    <source>
        <strain evidence="1">20-A016</strain>
    </source>
</reference>
<accession>A0ABV2AQ68</accession>
<proteinExistence type="predicted"/>
<sequence>MKTPQSSNCDQIQGLDGCGIAIKKSNWREVYTLRVQHSDASVNYRKTLVHRVQLHTLSMESHPVWSDITLREVQVRYRLDIFSINILLLRSIQEHLIL</sequence>
<comment type="caution">
    <text evidence="1">The sequence shown here is derived from an EMBL/GenBank/DDBJ whole genome shotgun (WGS) entry which is preliminary data.</text>
</comment>
<dbReference type="EMBL" id="JBDODL010001630">
    <property type="protein sequence ID" value="MES1921684.1"/>
    <property type="molecule type" value="Genomic_DNA"/>
</dbReference>
<organism evidence="1 2">
    <name type="scientific">Bonamia ostreae</name>
    <dbReference type="NCBI Taxonomy" id="126728"/>
    <lineage>
        <taxon>Eukaryota</taxon>
        <taxon>Sar</taxon>
        <taxon>Rhizaria</taxon>
        <taxon>Endomyxa</taxon>
        <taxon>Ascetosporea</taxon>
        <taxon>Haplosporida</taxon>
        <taxon>Bonamia</taxon>
    </lineage>
</organism>
<gene>
    <name evidence="1" type="ORF">MHBO_003215</name>
</gene>
<protein>
    <submittedName>
        <fullName evidence="1">Uncharacterized protein</fullName>
    </submittedName>
</protein>
<evidence type="ECO:0000313" key="2">
    <source>
        <dbReference type="Proteomes" id="UP001439008"/>
    </source>
</evidence>